<sequence length="236" mass="27075">MHKVLMVDDDQELCQLVQTFFMKHFLDIDAVHTGAAAVEKVKQGQYDAMILDQNLPDIHGLELCEKLRKHYQGPVLILSGEGGEVARVLGLRAGADDYLEKPFSRHELLERMRKLIERCGRGAHALRAAPEEGTYRFADFEGYTLDFYERMLRPHDNQEKSIQLTDVEFKILSSLVMRNNALVRREDIEQLTIENDDNSRSFDVHISRIRKKLGNNAMIKTIHGHGYMMVGACQFS</sequence>
<dbReference type="CDD" id="cd00383">
    <property type="entry name" value="trans_reg_C"/>
    <property type="match status" value="1"/>
</dbReference>
<evidence type="ECO:0000256" key="1">
    <source>
        <dbReference type="ARBA" id="ARBA00022553"/>
    </source>
</evidence>
<reference evidence="6 7" key="1">
    <citation type="journal article" date="2014" name="Genome Announc.">
        <title>Comparative Genome Analysis of Two Isolates of the Fish Pathogen Piscirickettsia salmonis from Different Hosts Reveals Major Differences in Virulence-Associated Secretion Systems.</title>
        <authorList>
            <person name="Bohle H."/>
            <person name="Henriquez P."/>
            <person name="Grothusen H."/>
            <person name="Navas E."/>
            <person name="Sandoval A."/>
            <person name="Bustamante F."/>
            <person name="Bustos P."/>
            <person name="Mancilla M."/>
        </authorList>
    </citation>
    <scope>NUCLEOTIDE SEQUENCE [LARGE SCALE GENOMIC DNA]</scope>
    <source>
        <strain evidence="7">B1-32597</strain>
    </source>
</reference>
<evidence type="ECO:0000313" key="6">
    <source>
        <dbReference type="EMBL" id="ALB21311.1"/>
    </source>
</evidence>
<evidence type="ECO:0000256" key="3">
    <source>
        <dbReference type="ARBA" id="ARBA00023015"/>
    </source>
</evidence>
<dbReference type="SUPFAM" id="SSF46894">
    <property type="entry name" value="C-terminal effector domain of the bipartite response regulators"/>
    <property type="match status" value="1"/>
</dbReference>
<dbReference type="GO" id="GO:0006355">
    <property type="term" value="P:regulation of DNA-templated transcription"/>
    <property type="evidence" value="ECO:0007669"/>
    <property type="project" value="InterPro"/>
</dbReference>
<dbReference type="GO" id="GO:0000156">
    <property type="term" value="F:phosphorelay response regulator activity"/>
    <property type="evidence" value="ECO:0007669"/>
    <property type="project" value="TreeGrafter"/>
</dbReference>
<proteinExistence type="predicted"/>
<dbReference type="OrthoDB" id="9802426at2"/>
<keyword evidence="4" id="KW-0238">DNA-binding</keyword>
<evidence type="ECO:0000313" key="7">
    <source>
        <dbReference type="Proteomes" id="UP000029558"/>
    </source>
</evidence>
<dbReference type="GO" id="GO:0005829">
    <property type="term" value="C:cytosol"/>
    <property type="evidence" value="ECO:0007669"/>
    <property type="project" value="TreeGrafter"/>
</dbReference>
<dbReference type="RefSeq" id="WP_017376169.1">
    <property type="nucleotide sequence ID" value="NZ_CP012508.1"/>
</dbReference>
<dbReference type="Proteomes" id="UP000029558">
    <property type="component" value="Chromosome"/>
</dbReference>
<gene>
    <name evidence="6" type="ORF">KU39_125</name>
</gene>
<dbReference type="PROSITE" id="PS51755">
    <property type="entry name" value="OMPR_PHOB"/>
    <property type="match status" value="1"/>
</dbReference>
<dbReference type="InterPro" id="IPR039420">
    <property type="entry name" value="WalR-like"/>
</dbReference>
<dbReference type="InterPro" id="IPR001789">
    <property type="entry name" value="Sig_transdc_resp-reg_receiver"/>
</dbReference>
<dbReference type="Pfam" id="PF00486">
    <property type="entry name" value="Trans_reg_C"/>
    <property type="match status" value="1"/>
</dbReference>
<accession>A0A1L6TFY3</accession>
<organism evidence="6 7">
    <name type="scientific">Piscirickettsia salmonis</name>
    <dbReference type="NCBI Taxonomy" id="1238"/>
    <lineage>
        <taxon>Bacteria</taxon>
        <taxon>Pseudomonadati</taxon>
        <taxon>Pseudomonadota</taxon>
        <taxon>Gammaproteobacteria</taxon>
        <taxon>Thiotrichales</taxon>
        <taxon>Piscirickettsiaceae</taxon>
        <taxon>Piscirickettsia</taxon>
    </lineage>
</organism>
<dbReference type="InterPro" id="IPR036388">
    <property type="entry name" value="WH-like_DNA-bd_sf"/>
</dbReference>
<name>A0A1L6TFY3_PISSA</name>
<dbReference type="GO" id="GO:0000976">
    <property type="term" value="F:transcription cis-regulatory region binding"/>
    <property type="evidence" value="ECO:0007669"/>
    <property type="project" value="TreeGrafter"/>
</dbReference>
<dbReference type="InterPro" id="IPR001867">
    <property type="entry name" value="OmpR/PhoB-type_DNA-bd"/>
</dbReference>
<dbReference type="Pfam" id="PF00072">
    <property type="entry name" value="Response_reg"/>
    <property type="match status" value="1"/>
</dbReference>
<dbReference type="PANTHER" id="PTHR48111">
    <property type="entry name" value="REGULATOR OF RPOS"/>
    <property type="match status" value="1"/>
</dbReference>
<evidence type="ECO:0000256" key="2">
    <source>
        <dbReference type="ARBA" id="ARBA00023012"/>
    </source>
</evidence>
<protein>
    <submittedName>
        <fullName evidence="6">Two-component transcriptional regulatory family protein</fullName>
    </submittedName>
</protein>
<dbReference type="PANTHER" id="PTHR48111:SF1">
    <property type="entry name" value="TWO-COMPONENT RESPONSE REGULATOR ORR33"/>
    <property type="match status" value="1"/>
</dbReference>
<keyword evidence="5" id="KW-0804">Transcription</keyword>
<dbReference type="EMBL" id="CP012508">
    <property type="protein sequence ID" value="ALB21311.1"/>
    <property type="molecule type" value="Genomic_DNA"/>
</dbReference>
<dbReference type="AlphaFoldDB" id="A0A1L6TFY3"/>
<keyword evidence="3" id="KW-0805">Transcription regulation</keyword>
<dbReference type="GO" id="GO:0032993">
    <property type="term" value="C:protein-DNA complex"/>
    <property type="evidence" value="ECO:0007669"/>
    <property type="project" value="TreeGrafter"/>
</dbReference>
<dbReference type="SUPFAM" id="SSF52172">
    <property type="entry name" value="CheY-like"/>
    <property type="match status" value="1"/>
</dbReference>
<dbReference type="SMART" id="SM00448">
    <property type="entry name" value="REC"/>
    <property type="match status" value="1"/>
</dbReference>
<evidence type="ECO:0000256" key="5">
    <source>
        <dbReference type="ARBA" id="ARBA00023163"/>
    </source>
</evidence>
<dbReference type="Gene3D" id="3.40.50.2300">
    <property type="match status" value="1"/>
</dbReference>
<dbReference type="SMART" id="SM00862">
    <property type="entry name" value="Trans_reg_C"/>
    <property type="match status" value="1"/>
</dbReference>
<keyword evidence="1" id="KW-0597">Phosphoprotein</keyword>
<dbReference type="Gene3D" id="1.10.10.10">
    <property type="entry name" value="Winged helix-like DNA-binding domain superfamily/Winged helix DNA-binding domain"/>
    <property type="match status" value="1"/>
</dbReference>
<dbReference type="InterPro" id="IPR011006">
    <property type="entry name" value="CheY-like_superfamily"/>
</dbReference>
<dbReference type="PROSITE" id="PS50110">
    <property type="entry name" value="RESPONSE_REGULATORY"/>
    <property type="match status" value="1"/>
</dbReference>
<evidence type="ECO:0000256" key="4">
    <source>
        <dbReference type="ARBA" id="ARBA00023125"/>
    </source>
</evidence>
<dbReference type="InterPro" id="IPR016032">
    <property type="entry name" value="Sig_transdc_resp-reg_C-effctor"/>
</dbReference>
<keyword evidence="2" id="KW-0902">Two-component regulatory system</keyword>